<evidence type="ECO:0000313" key="7">
    <source>
        <dbReference type="EMBL" id="AKU98052.1"/>
    </source>
</evidence>
<evidence type="ECO:0008006" key="9">
    <source>
        <dbReference type="Google" id="ProtNLM"/>
    </source>
</evidence>
<comment type="similarity">
    <text evidence="2">Belongs to the autoinducer-2 exporter (AI-2E) (TC 2.A.86) family.</text>
</comment>
<protein>
    <recommendedName>
        <fullName evidence="9">Permease</fullName>
    </recommendedName>
</protein>
<feature type="transmembrane region" description="Helical" evidence="6">
    <location>
        <begin position="12"/>
        <end position="40"/>
    </location>
</feature>
<evidence type="ECO:0000256" key="2">
    <source>
        <dbReference type="ARBA" id="ARBA00009773"/>
    </source>
</evidence>
<dbReference type="Gene3D" id="3.40.50.720">
    <property type="entry name" value="NAD(P)-binding Rossmann-like Domain"/>
    <property type="match status" value="1"/>
</dbReference>
<feature type="transmembrane region" description="Helical" evidence="6">
    <location>
        <begin position="234"/>
        <end position="264"/>
    </location>
</feature>
<keyword evidence="3 6" id="KW-0812">Transmembrane</keyword>
<feature type="transmembrane region" description="Helical" evidence="6">
    <location>
        <begin position="270"/>
        <end position="288"/>
    </location>
</feature>
<dbReference type="OrthoDB" id="9773730at2"/>
<sequence length="351" mass="36561">MAILPANREITALRAIVFALVAAAALTFVPLWTPLVLGAWVAELVRPLHTKIAHKIKGSAAASGLLVAMVLLILAPMASVIVMLSKSAIGLVRSVMQSDDAKKALVAIAAGGKSEEEGQVFDVFRSPQKIVALVQQHGMQAAHVASGVASAAAAGVVWVFVFLYAVYVFLVDGPTRRAWFVDHSPLDASHTRRLASAFDETGRGLFVGIGLTGLSQGIVATLAYVVLGVPRALVLGLLTCVASILPSIGTALVWVPVAAGLALAGQMTKAAIMAAIGVFAIGTIDNVLRPVFARFGKLELSTFTLLLSMFGGLAAFGGWGIFLGPLLVRLAKEGLVLAREDRDVVAARPTT</sequence>
<name>A0A0K1PX09_9BACT</name>
<evidence type="ECO:0000256" key="6">
    <source>
        <dbReference type="SAM" id="Phobius"/>
    </source>
</evidence>
<keyword evidence="4 6" id="KW-1133">Transmembrane helix</keyword>
<reference evidence="7 8" key="1">
    <citation type="submission" date="2015-08" db="EMBL/GenBank/DDBJ databases">
        <authorList>
            <person name="Babu N.S."/>
            <person name="Beckwith C.J."/>
            <person name="Beseler K.G."/>
            <person name="Brison A."/>
            <person name="Carone J.V."/>
            <person name="Caskin T.P."/>
            <person name="Diamond M."/>
            <person name="Durham M.E."/>
            <person name="Foxe J.M."/>
            <person name="Go M."/>
            <person name="Henderson B.A."/>
            <person name="Jones I.B."/>
            <person name="McGettigan J.A."/>
            <person name="Micheletti S.J."/>
            <person name="Nasrallah M.E."/>
            <person name="Ortiz D."/>
            <person name="Piller C.R."/>
            <person name="Privatt S.R."/>
            <person name="Schneider S.L."/>
            <person name="Sharp S."/>
            <person name="Smith T.C."/>
            <person name="Stanton J.D."/>
            <person name="Ullery H.E."/>
            <person name="Wilson R.J."/>
            <person name="Serrano M.G."/>
            <person name="Buck G."/>
            <person name="Lee V."/>
            <person name="Wang Y."/>
            <person name="Carvalho R."/>
            <person name="Voegtly L."/>
            <person name="Shi R."/>
            <person name="Duckworth R."/>
            <person name="Johnson A."/>
            <person name="Loviza R."/>
            <person name="Walstead R."/>
            <person name="Shah Z."/>
            <person name="Kiflezghi M."/>
            <person name="Wade K."/>
            <person name="Ball S.L."/>
            <person name="Bradley K.W."/>
            <person name="Asai D.J."/>
            <person name="Bowman C.A."/>
            <person name="Russell D.A."/>
            <person name="Pope W.H."/>
            <person name="Jacobs-Sera D."/>
            <person name="Hendrix R.W."/>
            <person name="Hatfull G.F."/>
        </authorList>
    </citation>
    <scope>NUCLEOTIDE SEQUENCE [LARGE SCALE GENOMIC DNA]</scope>
    <source>
        <strain evidence="7 8">DSM 27648</strain>
    </source>
</reference>
<feature type="transmembrane region" description="Helical" evidence="6">
    <location>
        <begin position="148"/>
        <end position="170"/>
    </location>
</feature>
<dbReference type="GO" id="GO:0016020">
    <property type="term" value="C:membrane"/>
    <property type="evidence" value="ECO:0007669"/>
    <property type="project" value="UniProtKB-SubCell"/>
</dbReference>
<accession>A0A0K1PX09</accession>
<organism evidence="7 8">
    <name type="scientific">Labilithrix luteola</name>
    <dbReference type="NCBI Taxonomy" id="1391654"/>
    <lineage>
        <taxon>Bacteria</taxon>
        <taxon>Pseudomonadati</taxon>
        <taxon>Myxococcota</taxon>
        <taxon>Polyangia</taxon>
        <taxon>Polyangiales</taxon>
        <taxon>Labilitrichaceae</taxon>
        <taxon>Labilithrix</taxon>
    </lineage>
</organism>
<dbReference type="Proteomes" id="UP000064967">
    <property type="component" value="Chromosome"/>
</dbReference>
<dbReference type="KEGG" id="llu:AKJ09_04716"/>
<dbReference type="PANTHER" id="PTHR21716:SF4">
    <property type="entry name" value="TRANSMEMBRANE PROTEIN 245"/>
    <property type="match status" value="1"/>
</dbReference>
<evidence type="ECO:0000256" key="5">
    <source>
        <dbReference type="ARBA" id="ARBA00023136"/>
    </source>
</evidence>
<dbReference type="InterPro" id="IPR002549">
    <property type="entry name" value="AI-2E-like"/>
</dbReference>
<evidence type="ECO:0000256" key="4">
    <source>
        <dbReference type="ARBA" id="ARBA00022989"/>
    </source>
</evidence>
<dbReference type="Pfam" id="PF01594">
    <property type="entry name" value="AI-2E_transport"/>
    <property type="match status" value="1"/>
</dbReference>
<proteinExistence type="inferred from homology"/>
<evidence type="ECO:0000256" key="1">
    <source>
        <dbReference type="ARBA" id="ARBA00004141"/>
    </source>
</evidence>
<dbReference type="RefSeq" id="WP_146649089.1">
    <property type="nucleotide sequence ID" value="NZ_CP012333.1"/>
</dbReference>
<dbReference type="EMBL" id="CP012333">
    <property type="protein sequence ID" value="AKU98052.1"/>
    <property type="molecule type" value="Genomic_DNA"/>
</dbReference>
<evidence type="ECO:0000313" key="8">
    <source>
        <dbReference type="Proteomes" id="UP000064967"/>
    </source>
</evidence>
<keyword evidence="8" id="KW-1185">Reference proteome</keyword>
<dbReference type="PANTHER" id="PTHR21716">
    <property type="entry name" value="TRANSMEMBRANE PROTEIN"/>
    <property type="match status" value="1"/>
</dbReference>
<feature type="transmembrane region" description="Helical" evidence="6">
    <location>
        <begin position="205"/>
        <end position="227"/>
    </location>
</feature>
<feature type="transmembrane region" description="Helical" evidence="6">
    <location>
        <begin position="60"/>
        <end position="84"/>
    </location>
</feature>
<gene>
    <name evidence="7" type="ORF">AKJ09_04716</name>
</gene>
<comment type="subcellular location">
    <subcellularLocation>
        <location evidence="1">Membrane</location>
        <topology evidence="1">Multi-pass membrane protein</topology>
    </subcellularLocation>
</comment>
<dbReference type="STRING" id="1391654.AKJ09_04716"/>
<dbReference type="AlphaFoldDB" id="A0A0K1PX09"/>
<keyword evidence="5 6" id="KW-0472">Membrane</keyword>
<evidence type="ECO:0000256" key="3">
    <source>
        <dbReference type="ARBA" id="ARBA00022692"/>
    </source>
</evidence>
<feature type="transmembrane region" description="Helical" evidence="6">
    <location>
        <begin position="300"/>
        <end position="322"/>
    </location>
</feature>